<keyword evidence="1" id="KW-0418">Kinase</keyword>
<proteinExistence type="predicted"/>
<name>A0A160V8P7_9ZZZZ</name>
<dbReference type="InterPro" id="IPR027417">
    <property type="entry name" value="P-loop_NTPase"/>
</dbReference>
<sequence length="223" mass="25492">MARVVATLQDVVDELMASRRTVPTQRSVLAAVSGIDAGGKGYFTERLVLALQNQGVRAVAINVDAWLNIGRFASSDALGPPEHYYNNSIRFEEMFAGTVFPLRDRRSLHVEIDYAEEISKEYERRTFQYQDVEIIILEGIYLLKRAFQTYYDLSIWIDCGFETALERALARGQEGLPPDEVIRDYRDIYNPAQKLHFHRDDPKGFATLLVNNDAQLREVSWLG</sequence>
<accession>A0A160V8P7</accession>
<dbReference type="GO" id="GO:0004849">
    <property type="term" value="F:uridine kinase activity"/>
    <property type="evidence" value="ECO:0007669"/>
    <property type="project" value="UniProtKB-EC"/>
</dbReference>
<evidence type="ECO:0000313" key="1">
    <source>
        <dbReference type="EMBL" id="CUV02309.1"/>
    </source>
</evidence>
<keyword evidence="1" id="KW-0808">Transferase</keyword>
<dbReference type="Gene3D" id="3.40.50.300">
    <property type="entry name" value="P-loop containing nucleotide triphosphate hydrolases"/>
    <property type="match status" value="1"/>
</dbReference>
<dbReference type="EMBL" id="FAXA01000226">
    <property type="protein sequence ID" value="CUV02309.1"/>
    <property type="molecule type" value="Genomic_DNA"/>
</dbReference>
<reference evidence="1" key="1">
    <citation type="submission" date="2015-10" db="EMBL/GenBank/DDBJ databases">
        <authorList>
            <person name="Gilbert D.G."/>
        </authorList>
    </citation>
    <scope>NUCLEOTIDE SEQUENCE</scope>
</reference>
<organism evidence="1">
    <name type="scientific">hydrothermal vent metagenome</name>
    <dbReference type="NCBI Taxonomy" id="652676"/>
    <lineage>
        <taxon>unclassified sequences</taxon>
        <taxon>metagenomes</taxon>
        <taxon>ecological metagenomes</taxon>
    </lineage>
</organism>
<dbReference type="AlphaFoldDB" id="A0A160V8P7"/>
<dbReference type="EC" id="2.7.1.48" evidence="1"/>
<gene>
    <name evidence="1" type="ORF">MGWOODY_Clf1575</name>
</gene>
<protein>
    <submittedName>
        <fullName evidence="1">Uridine kinase</fullName>
        <ecNumber evidence="1">2.7.1.48</ecNumber>
    </submittedName>
</protein>
<dbReference type="SUPFAM" id="SSF52540">
    <property type="entry name" value="P-loop containing nucleoside triphosphate hydrolases"/>
    <property type="match status" value="1"/>
</dbReference>